<evidence type="ECO:0000313" key="3">
    <source>
        <dbReference type="Proteomes" id="UP000218765"/>
    </source>
</evidence>
<dbReference type="InterPro" id="IPR012336">
    <property type="entry name" value="Thioredoxin-like_fold"/>
</dbReference>
<dbReference type="RefSeq" id="WP_096364424.1">
    <property type="nucleotide sequence ID" value="NZ_AP018052.1"/>
</dbReference>
<dbReference type="Gene3D" id="3.40.30.10">
    <property type="entry name" value="Glutaredoxin"/>
    <property type="match status" value="1"/>
</dbReference>
<dbReference type="GO" id="GO:0016853">
    <property type="term" value="F:isomerase activity"/>
    <property type="evidence" value="ECO:0007669"/>
    <property type="project" value="UniProtKB-KW"/>
</dbReference>
<sequence>MNVKIMATRECTHRPNLERELNELGVPYELLFVEENPEAVARYVVRHSPTLIVDDRVVFHGQPSEHELRAFFENAGAKG</sequence>
<proteinExistence type="predicted"/>
<organism evidence="2 3">
    <name type="scientific">Thiohalobacter thiocyanaticus</name>
    <dbReference type="NCBI Taxonomy" id="585455"/>
    <lineage>
        <taxon>Bacteria</taxon>
        <taxon>Pseudomonadati</taxon>
        <taxon>Pseudomonadota</taxon>
        <taxon>Gammaproteobacteria</taxon>
        <taxon>Thiohalobacterales</taxon>
        <taxon>Thiohalobacteraceae</taxon>
        <taxon>Thiohalobacter</taxon>
    </lineage>
</organism>
<name>A0A1Z4VNJ9_9GAMM</name>
<dbReference type="KEGG" id="ttc:FOKN1_0514"/>
<dbReference type="OrthoDB" id="8564041at2"/>
<protein>
    <submittedName>
        <fullName evidence="2">Thiol-disulfide isomerase and thioredoxins</fullName>
    </submittedName>
</protein>
<dbReference type="AlphaFoldDB" id="A0A1Z4VNJ9"/>
<gene>
    <name evidence="2" type="ORF">FOKN1_0514</name>
</gene>
<reference evidence="2 3" key="1">
    <citation type="submission" date="2017-05" db="EMBL/GenBank/DDBJ databases">
        <title>Thiocyanate degradation by Thiohalobacter thiocyanaticus FOKN1.</title>
        <authorList>
            <person name="Oshiki M."/>
            <person name="Fukushima T."/>
            <person name="Kawano S."/>
            <person name="Nakagawa J."/>
        </authorList>
    </citation>
    <scope>NUCLEOTIDE SEQUENCE [LARGE SCALE GENOMIC DNA]</scope>
    <source>
        <strain evidence="2 3">FOKN1</strain>
    </source>
</reference>
<feature type="domain" description="Thioredoxin-like fold" evidence="1">
    <location>
        <begin position="1"/>
        <end position="72"/>
    </location>
</feature>
<keyword evidence="2" id="KW-0413">Isomerase</keyword>
<dbReference type="InterPro" id="IPR036249">
    <property type="entry name" value="Thioredoxin-like_sf"/>
</dbReference>
<evidence type="ECO:0000313" key="2">
    <source>
        <dbReference type="EMBL" id="BAZ92918.1"/>
    </source>
</evidence>
<dbReference type="EMBL" id="AP018052">
    <property type="protein sequence ID" value="BAZ92918.1"/>
    <property type="molecule type" value="Genomic_DNA"/>
</dbReference>
<dbReference type="Pfam" id="PF13192">
    <property type="entry name" value="Thioredoxin_3"/>
    <property type="match status" value="1"/>
</dbReference>
<evidence type="ECO:0000259" key="1">
    <source>
        <dbReference type="Pfam" id="PF13192"/>
    </source>
</evidence>
<dbReference type="SUPFAM" id="SSF52833">
    <property type="entry name" value="Thioredoxin-like"/>
    <property type="match status" value="1"/>
</dbReference>
<keyword evidence="3" id="KW-1185">Reference proteome</keyword>
<accession>A0A1Z4VNJ9</accession>
<dbReference type="Proteomes" id="UP000218765">
    <property type="component" value="Chromosome"/>
</dbReference>